<keyword evidence="5" id="KW-1185">Reference proteome</keyword>
<dbReference type="KEGG" id="mmab:HQ865_06185"/>
<evidence type="ECO:0000256" key="2">
    <source>
        <dbReference type="ARBA" id="ARBA00023315"/>
    </source>
</evidence>
<gene>
    <name evidence="4" type="ORF">HQ865_06185</name>
</gene>
<organism evidence="4 5">
    <name type="scientific">Mucilaginibacter mali</name>
    <dbReference type="NCBI Taxonomy" id="2740462"/>
    <lineage>
        <taxon>Bacteria</taxon>
        <taxon>Pseudomonadati</taxon>
        <taxon>Bacteroidota</taxon>
        <taxon>Sphingobacteriia</taxon>
        <taxon>Sphingobacteriales</taxon>
        <taxon>Sphingobacteriaceae</taxon>
        <taxon>Mucilaginibacter</taxon>
    </lineage>
</organism>
<dbReference type="PANTHER" id="PTHR43877">
    <property type="entry name" value="AMINOALKYLPHOSPHONATE N-ACETYLTRANSFERASE-RELATED-RELATED"/>
    <property type="match status" value="1"/>
</dbReference>
<dbReference type="AlphaFoldDB" id="A0A7D4UJM3"/>
<dbReference type="CDD" id="cd04301">
    <property type="entry name" value="NAT_SF"/>
    <property type="match status" value="1"/>
</dbReference>
<keyword evidence="2" id="KW-0012">Acyltransferase</keyword>
<dbReference type="Pfam" id="PF00583">
    <property type="entry name" value="Acetyltransf_1"/>
    <property type="match status" value="1"/>
</dbReference>
<feature type="domain" description="N-acetyltransferase" evidence="3">
    <location>
        <begin position="4"/>
        <end position="172"/>
    </location>
</feature>
<evidence type="ECO:0000256" key="1">
    <source>
        <dbReference type="ARBA" id="ARBA00022679"/>
    </source>
</evidence>
<dbReference type="Gene3D" id="3.40.630.30">
    <property type="match status" value="1"/>
</dbReference>
<dbReference type="PROSITE" id="PS51186">
    <property type="entry name" value="GNAT"/>
    <property type="match status" value="1"/>
</dbReference>
<dbReference type="RefSeq" id="WP_173414056.1">
    <property type="nucleotide sequence ID" value="NZ_CP054139.1"/>
</dbReference>
<name>A0A7D4UJM3_9SPHI</name>
<proteinExistence type="predicted"/>
<accession>A0A7D4UJM3</accession>
<sequence length="172" mass="19647">MLPVTFTKLTLTDVKALTLFSNITFFDAFYHLNKPEDILAYADKFLNEEKLSAEIAKPNSAFYFAQIDGEIAGYTKINFAEAQSDIKDPASLEIERVYVSKHHQGKQIGAQLLNHAVQIARKANLQYIWLGVWEQNHRAVKFYQQNGFEVFGSHDFLLGSDLQTDLLMRKSL</sequence>
<evidence type="ECO:0000259" key="3">
    <source>
        <dbReference type="PROSITE" id="PS51186"/>
    </source>
</evidence>
<evidence type="ECO:0000313" key="4">
    <source>
        <dbReference type="EMBL" id="QKJ29362.1"/>
    </source>
</evidence>
<reference evidence="4 5" key="1">
    <citation type="submission" date="2020-05" db="EMBL/GenBank/DDBJ databases">
        <title>Mucilaginibacter mali sp. nov.</title>
        <authorList>
            <person name="Kim H.S."/>
            <person name="Lee K.C."/>
            <person name="Suh M.K."/>
            <person name="Kim J.-S."/>
            <person name="Han K.-I."/>
            <person name="Eom M.K."/>
            <person name="Shin Y.K."/>
            <person name="Lee J.-S."/>
        </authorList>
    </citation>
    <scope>NUCLEOTIDE SEQUENCE [LARGE SCALE GENOMIC DNA]</scope>
    <source>
        <strain evidence="4 5">G2-14</strain>
    </source>
</reference>
<dbReference type="GO" id="GO:0016747">
    <property type="term" value="F:acyltransferase activity, transferring groups other than amino-acyl groups"/>
    <property type="evidence" value="ECO:0007669"/>
    <property type="project" value="InterPro"/>
</dbReference>
<dbReference type="InterPro" id="IPR016181">
    <property type="entry name" value="Acyl_CoA_acyltransferase"/>
</dbReference>
<dbReference type="InterPro" id="IPR050832">
    <property type="entry name" value="Bact_Acetyltransf"/>
</dbReference>
<dbReference type="Proteomes" id="UP000505355">
    <property type="component" value="Chromosome"/>
</dbReference>
<dbReference type="InterPro" id="IPR000182">
    <property type="entry name" value="GNAT_dom"/>
</dbReference>
<protein>
    <submittedName>
        <fullName evidence="4">GNAT family N-acetyltransferase</fullName>
    </submittedName>
</protein>
<evidence type="ECO:0000313" key="5">
    <source>
        <dbReference type="Proteomes" id="UP000505355"/>
    </source>
</evidence>
<dbReference type="EMBL" id="CP054139">
    <property type="protein sequence ID" value="QKJ29362.1"/>
    <property type="molecule type" value="Genomic_DNA"/>
</dbReference>
<keyword evidence="1 4" id="KW-0808">Transferase</keyword>
<dbReference type="SUPFAM" id="SSF55729">
    <property type="entry name" value="Acyl-CoA N-acyltransferases (Nat)"/>
    <property type="match status" value="1"/>
</dbReference>